<organism evidence="1">
    <name type="scientific">candidate division CPR3 bacterium</name>
    <dbReference type="NCBI Taxonomy" id="2268181"/>
    <lineage>
        <taxon>Bacteria</taxon>
        <taxon>Bacteria division CPR3</taxon>
    </lineage>
</organism>
<dbReference type="CDD" id="cd22268">
    <property type="entry name" value="DPBB_RlpA-like"/>
    <property type="match status" value="1"/>
</dbReference>
<evidence type="ECO:0000313" key="1">
    <source>
        <dbReference type="EMBL" id="HGT71085.1"/>
    </source>
</evidence>
<dbReference type="AlphaFoldDB" id="A0A7C4RAJ0"/>
<protein>
    <submittedName>
        <fullName evidence="1">Uncharacterized protein</fullName>
    </submittedName>
</protein>
<name>A0A7C4RAJ0_UNCC3</name>
<accession>A0A7C4RAJ0</accession>
<dbReference type="InterPro" id="IPR036908">
    <property type="entry name" value="RlpA-like_sf"/>
</dbReference>
<dbReference type="EMBL" id="DSYQ01000009">
    <property type="protein sequence ID" value="HGT71085.1"/>
    <property type="molecule type" value="Genomic_DNA"/>
</dbReference>
<gene>
    <name evidence="1" type="ORF">ENT43_02375</name>
</gene>
<dbReference type="Gene3D" id="2.40.40.10">
    <property type="entry name" value="RlpA-like domain"/>
    <property type="match status" value="1"/>
</dbReference>
<comment type="caution">
    <text evidence="1">The sequence shown here is derived from an EMBL/GenBank/DDBJ whole genome shotgun (WGS) entry which is preliminary data.</text>
</comment>
<proteinExistence type="predicted"/>
<reference evidence="1" key="1">
    <citation type="journal article" date="2020" name="mSystems">
        <title>Genome- and Community-Level Interaction Insights into Carbon Utilization and Element Cycling Functions of Hydrothermarchaeota in Hydrothermal Sediment.</title>
        <authorList>
            <person name="Zhou Z."/>
            <person name="Liu Y."/>
            <person name="Xu W."/>
            <person name="Pan J."/>
            <person name="Luo Z.H."/>
            <person name="Li M."/>
        </authorList>
    </citation>
    <scope>NUCLEOTIDE SEQUENCE [LARGE SCALE GENOMIC DNA]</scope>
    <source>
        <strain evidence="1">SpSt-579</strain>
    </source>
</reference>
<sequence length="182" mass="20622">MITMDKWPRSFLYKKEGHIYKRRAKMPVKKTRNRFFFCALVIFSFIVLLPSTTTISVGTKAVGQEEKTEQLNNQENEQKQEIVDPKPTHEEVGKATYYSPGPKGKKLALTAAHKTLKRGTIVRVEPIGRPDYQTIEVEITDRLPNIPVNKGIVIDLDKKAAIAMSPKFIRAGKISVKITVIE</sequence>